<feature type="transmembrane region" description="Helical" evidence="2">
    <location>
        <begin position="88"/>
        <end position="108"/>
    </location>
</feature>
<dbReference type="Proteomes" id="UP001596012">
    <property type="component" value="Unassembled WGS sequence"/>
</dbReference>
<evidence type="ECO:0000313" key="5">
    <source>
        <dbReference type="Proteomes" id="UP001596012"/>
    </source>
</evidence>
<feature type="chain" id="PRO_5047381766" description="Cobalt/nickel transport protein" evidence="3">
    <location>
        <begin position="37"/>
        <end position="131"/>
    </location>
</feature>
<evidence type="ECO:0000256" key="2">
    <source>
        <dbReference type="SAM" id="Phobius"/>
    </source>
</evidence>
<feature type="region of interest" description="Disordered" evidence="1">
    <location>
        <begin position="108"/>
        <end position="131"/>
    </location>
</feature>
<accession>A0ABV8YKJ0</accession>
<protein>
    <recommendedName>
        <fullName evidence="6">Cobalt/nickel transport protein</fullName>
    </recommendedName>
</protein>
<gene>
    <name evidence="4" type="ORF">ACFPH6_08710</name>
</gene>
<feature type="compositionally biased region" description="Low complexity" evidence="1">
    <location>
        <begin position="67"/>
        <end position="77"/>
    </location>
</feature>
<comment type="caution">
    <text evidence="4">The sequence shown here is derived from an EMBL/GenBank/DDBJ whole genome shotgun (WGS) entry which is preliminary data.</text>
</comment>
<proteinExistence type="predicted"/>
<feature type="region of interest" description="Disordered" evidence="1">
    <location>
        <begin position="35"/>
        <end position="80"/>
    </location>
</feature>
<name>A0ABV8YKJ0_9ACTN</name>
<dbReference type="EMBL" id="JBHSFG010000016">
    <property type="protein sequence ID" value="MFC4464635.1"/>
    <property type="molecule type" value="Genomic_DNA"/>
</dbReference>
<keyword evidence="2" id="KW-1133">Transmembrane helix</keyword>
<feature type="signal peptide" evidence="3">
    <location>
        <begin position="1"/>
        <end position="36"/>
    </location>
</feature>
<evidence type="ECO:0008006" key="6">
    <source>
        <dbReference type="Google" id="ProtNLM"/>
    </source>
</evidence>
<dbReference type="RefSeq" id="WP_386339744.1">
    <property type="nucleotide sequence ID" value="NZ_JBHSFG010000016.1"/>
</dbReference>
<organism evidence="4 5">
    <name type="scientific">Streptomyces xiangluensis</name>
    <dbReference type="NCBI Taxonomy" id="2665720"/>
    <lineage>
        <taxon>Bacteria</taxon>
        <taxon>Bacillati</taxon>
        <taxon>Actinomycetota</taxon>
        <taxon>Actinomycetes</taxon>
        <taxon>Kitasatosporales</taxon>
        <taxon>Streptomycetaceae</taxon>
        <taxon>Streptomyces</taxon>
    </lineage>
</organism>
<keyword evidence="2" id="KW-0812">Transmembrane</keyword>
<evidence type="ECO:0000313" key="4">
    <source>
        <dbReference type="EMBL" id="MFC4464635.1"/>
    </source>
</evidence>
<evidence type="ECO:0000256" key="1">
    <source>
        <dbReference type="SAM" id="MobiDB-lite"/>
    </source>
</evidence>
<sequence length="131" mass="13163">MPRPGRIAEHRTRPPAAVLLALALALSILSATPAAAGTPKGIAAPASVSSETPAARTGPATRPPTAAPGRGPAGPTGQSLLRASVPEFLGALAAGTVLAAAGWTISTLRARHTRRSTPPRHTAPPDDQTEH</sequence>
<keyword evidence="2" id="KW-0472">Membrane</keyword>
<evidence type="ECO:0000256" key="3">
    <source>
        <dbReference type="SAM" id="SignalP"/>
    </source>
</evidence>
<feature type="compositionally biased region" description="Basic residues" evidence="1">
    <location>
        <begin position="109"/>
        <end position="118"/>
    </location>
</feature>
<keyword evidence="3" id="KW-0732">Signal</keyword>
<reference evidence="5" key="1">
    <citation type="journal article" date="2019" name="Int. J. Syst. Evol. Microbiol.">
        <title>The Global Catalogue of Microorganisms (GCM) 10K type strain sequencing project: providing services to taxonomists for standard genome sequencing and annotation.</title>
        <authorList>
            <consortium name="The Broad Institute Genomics Platform"/>
            <consortium name="The Broad Institute Genome Sequencing Center for Infectious Disease"/>
            <person name="Wu L."/>
            <person name="Ma J."/>
        </authorList>
    </citation>
    <scope>NUCLEOTIDE SEQUENCE [LARGE SCALE GENOMIC DNA]</scope>
    <source>
        <strain evidence="5">DT43</strain>
    </source>
</reference>
<keyword evidence="5" id="KW-1185">Reference proteome</keyword>